<feature type="compositionally biased region" description="Low complexity" evidence="1">
    <location>
        <begin position="323"/>
        <end position="334"/>
    </location>
</feature>
<feature type="region of interest" description="Disordered" evidence="1">
    <location>
        <begin position="230"/>
        <end position="297"/>
    </location>
</feature>
<dbReference type="EMBL" id="JBIMZQ010000003">
    <property type="protein sequence ID" value="KAL3672725.1"/>
    <property type="molecule type" value="Genomic_DNA"/>
</dbReference>
<dbReference type="Proteomes" id="UP001632037">
    <property type="component" value="Unassembled WGS sequence"/>
</dbReference>
<name>A0ABD3G412_9STRA</name>
<keyword evidence="3" id="KW-1185">Reference proteome</keyword>
<reference evidence="2 3" key="1">
    <citation type="submission" date="2024-09" db="EMBL/GenBank/DDBJ databases">
        <title>Genome sequencing and assembly of Phytophthora oleae, isolate VK10A, causative agent of rot of olive drupes.</title>
        <authorList>
            <person name="Conti Taguali S."/>
            <person name="Riolo M."/>
            <person name="La Spada F."/>
            <person name="Cacciola S.O."/>
            <person name="Dionisio G."/>
        </authorList>
    </citation>
    <scope>NUCLEOTIDE SEQUENCE [LARGE SCALE GENOMIC DNA]</scope>
    <source>
        <strain evidence="2 3">VK10A</strain>
    </source>
</reference>
<evidence type="ECO:0000256" key="1">
    <source>
        <dbReference type="SAM" id="MobiDB-lite"/>
    </source>
</evidence>
<feature type="compositionally biased region" description="Low complexity" evidence="1">
    <location>
        <begin position="259"/>
        <end position="269"/>
    </location>
</feature>
<feature type="compositionally biased region" description="Basic and acidic residues" evidence="1">
    <location>
        <begin position="230"/>
        <end position="247"/>
    </location>
</feature>
<evidence type="ECO:0000313" key="2">
    <source>
        <dbReference type="EMBL" id="KAL3672725.1"/>
    </source>
</evidence>
<protein>
    <recommendedName>
        <fullName evidence="4">BED-type domain-containing protein</fullName>
    </recommendedName>
</protein>
<organism evidence="2 3">
    <name type="scientific">Phytophthora oleae</name>
    <dbReference type="NCBI Taxonomy" id="2107226"/>
    <lineage>
        <taxon>Eukaryota</taxon>
        <taxon>Sar</taxon>
        <taxon>Stramenopiles</taxon>
        <taxon>Oomycota</taxon>
        <taxon>Peronosporomycetes</taxon>
        <taxon>Peronosporales</taxon>
        <taxon>Peronosporaceae</taxon>
        <taxon>Phytophthora</taxon>
    </lineage>
</organism>
<comment type="caution">
    <text evidence="2">The sequence shown here is derived from an EMBL/GenBank/DDBJ whole genome shotgun (WGS) entry which is preliminary data.</text>
</comment>
<dbReference type="AlphaFoldDB" id="A0ABD3G412"/>
<feature type="compositionally biased region" description="Polar residues" evidence="1">
    <location>
        <begin position="335"/>
        <end position="349"/>
    </location>
</feature>
<evidence type="ECO:0008006" key="4">
    <source>
        <dbReference type="Google" id="ProtNLM"/>
    </source>
</evidence>
<dbReference type="PANTHER" id="PTHR33324">
    <property type="entry name" value="EXPRESSED PROTEIN"/>
    <property type="match status" value="1"/>
</dbReference>
<evidence type="ECO:0000313" key="3">
    <source>
        <dbReference type="Proteomes" id="UP001632037"/>
    </source>
</evidence>
<proteinExistence type="predicted"/>
<dbReference type="PANTHER" id="PTHR33324:SF2">
    <property type="entry name" value="MYB_SANT-LIKE DNA-BINDING DOMAIN-CONTAINING PROTEIN"/>
    <property type="match status" value="1"/>
</dbReference>
<sequence>MIVPLAVKEAVKRYISADGMELSPPTEKETSFIFDWGVRIVSRRDPDASPNWVCLATERCRTRGSYYALSGGKTSRATKHLKEVHSLQSGSHKRPREANLELYDQQAAETEKNSAKHSLLWDMDGVDGAKSSINVLLDWLAEGTNYNRWREADRSSRGPLVQEIMGAMISVNIQHRSPAQIWEKIAELENRYRVAENYVTEVESDVDEDTLREVVVKYFPHFYQVRHVMTERPPVRQHRTSDTRDGTENSAPPMHPRSTSDTSTEDSASPVRRPLDIFFPTRESARPATEDSASPATSNILVATVESASSARPRFTPVANEEAAPPFAEESASPTTLNTLEESAQTRANRPQILHSGAKSTRYRRPEPVVEDTLPGHNSVSLFERTQDRRVTMTMREKEPRLEERELHMKEAKNDIDVAIKKVQLECAQRDANVQLLLARKTLMDSGISAAEIDLLLPLPARATIQ</sequence>
<gene>
    <name evidence="2" type="ORF">V7S43_002018</name>
</gene>
<feature type="region of interest" description="Disordered" evidence="1">
    <location>
        <begin position="323"/>
        <end position="376"/>
    </location>
</feature>
<accession>A0ABD3G412</accession>